<protein>
    <submittedName>
        <fullName evidence="1">6-phosphofructo-2-kinase-domain-containing protein</fullName>
    </submittedName>
</protein>
<keyword evidence="2" id="KW-1185">Reference proteome</keyword>
<sequence>MVGLPARGKSYITKKLARYMNWLQHETKIFNVGNTRRQSKHHVGPASHPLPDSPVLEAATGLKSPPPVELDTSHPANFFAPDNPQTAALRESWALQTLDELLDWVLHGNGSIGILDATNSTVKRRRTVLNRVKDRSNGELKVLFLESICDDKELLEQNIRLKLSGPDYKGQDPEIALGDFRMRVKNYEKTYETIGDEEEKIEGFQYVKMIDVGRKVVAYNTQGFLAGQAVFFLLNFNLAERQIWITRHGESEDNILGKLGGDASLSPKGVKYAKALARFMDNQRSEFRRRQLERFSLQSTVSRISSLPTTPKGEPVEPHFCVWTSMLKRSIETAKWFDEDTYDIKQMRMLNELGSGICDGMTYEEIRQKFPKEYEARVNDKIGYRYPGVGGESYLDVINRLRPVIVEVERMQDHVLLIGHRVVARVLLAYFMNLGRQAIGDLDVPLNTLWVLEPKPYGVYWAVYQYDENKDWFYKIENSNSSNSTPANITPPPEKTTSSTPSDVASPEAALPLDTKDAYPPTVDMPPPPLPQGSRSANVTGPSRLSNETRSAESAAGVDIYISPLQ</sequence>
<dbReference type="Proteomes" id="UP001489719">
    <property type="component" value="Unassembled WGS sequence"/>
</dbReference>
<evidence type="ECO:0000313" key="2">
    <source>
        <dbReference type="Proteomes" id="UP001489719"/>
    </source>
</evidence>
<name>A0ACC3TQQ0_9ASCO</name>
<comment type="caution">
    <text evidence="1">The sequence shown here is derived from an EMBL/GenBank/DDBJ whole genome shotgun (WGS) entry which is preliminary data.</text>
</comment>
<accession>A0ACC3TQQ0</accession>
<reference evidence="2" key="1">
    <citation type="journal article" date="2024" name="Front. Bioeng. Biotechnol.">
        <title>Genome-scale model development and genomic sequencing of the oleaginous clade Lipomyces.</title>
        <authorList>
            <person name="Czajka J.J."/>
            <person name="Han Y."/>
            <person name="Kim J."/>
            <person name="Mondo S.J."/>
            <person name="Hofstad B.A."/>
            <person name="Robles A."/>
            <person name="Haridas S."/>
            <person name="Riley R."/>
            <person name="LaButti K."/>
            <person name="Pangilinan J."/>
            <person name="Andreopoulos W."/>
            <person name="Lipzen A."/>
            <person name="Yan J."/>
            <person name="Wang M."/>
            <person name="Ng V."/>
            <person name="Grigoriev I.V."/>
            <person name="Spatafora J.W."/>
            <person name="Magnuson J.K."/>
            <person name="Baker S.E."/>
            <person name="Pomraning K.R."/>
        </authorList>
    </citation>
    <scope>NUCLEOTIDE SEQUENCE [LARGE SCALE GENOMIC DNA]</scope>
    <source>
        <strain evidence="2">CBS 10300</strain>
    </source>
</reference>
<proteinExistence type="predicted"/>
<evidence type="ECO:0000313" key="1">
    <source>
        <dbReference type="EMBL" id="KAK9323478.1"/>
    </source>
</evidence>
<organism evidence="1 2">
    <name type="scientific">Lipomyces orientalis</name>
    <dbReference type="NCBI Taxonomy" id="1233043"/>
    <lineage>
        <taxon>Eukaryota</taxon>
        <taxon>Fungi</taxon>
        <taxon>Dikarya</taxon>
        <taxon>Ascomycota</taxon>
        <taxon>Saccharomycotina</taxon>
        <taxon>Lipomycetes</taxon>
        <taxon>Lipomycetales</taxon>
        <taxon>Lipomycetaceae</taxon>
        <taxon>Lipomyces</taxon>
    </lineage>
</organism>
<dbReference type="EMBL" id="MU970061">
    <property type="protein sequence ID" value="KAK9323478.1"/>
    <property type="molecule type" value="Genomic_DNA"/>
</dbReference>
<gene>
    <name evidence="1" type="ORF">V1517DRAFT_320393</name>
</gene>